<organism evidence="20 21">
    <name type="scientific">Hallella mizrahii</name>
    <dbReference type="NCBI Taxonomy" id="2606637"/>
    <lineage>
        <taxon>Bacteria</taxon>
        <taxon>Pseudomonadati</taxon>
        <taxon>Bacteroidota</taxon>
        <taxon>Bacteroidia</taxon>
        <taxon>Bacteroidales</taxon>
        <taxon>Prevotellaceae</taxon>
        <taxon>Hallella</taxon>
    </lineage>
</organism>
<keyword evidence="13 17" id="KW-0472">Membrane</keyword>
<keyword evidence="5" id="KW-1003">Cell membrane</keyword>
<evidence type="ECO:0000313" key="20">
    <source>
        <dbReference type="EMBL" id="MST84189.1"/>
    </source>
</evidence>
<evidence type="ECO:0000256" key="7">
    <source>
        <dbReference type="ARBA" id="ARBA00022679"/>
    </source>
</evidence>
<feature type="compositionally biased region" description="Low complexity" evidence="16">
    <location>
        <begin position="1"/>
        <end position="17"/>
    </location>
</feature>
<dbReference type="Gene3D" id="3.40.50.300">
    <property type="entry name" value="P-loop containing nucleotide triphosphate hydrolases"/>
    <property type="match status" value="1"/>
</dbReference>
<comment type="subcellular location">
    <subcellularLocation>
        <location evidence="1">Cell inner membrane</location>
        <topology evidence="1">Multi-pass membrane protein</topology>
    </subcellularLocation>
</comment>
<evidence type="ECO:0000256" key="3">
    <source>
        <dbReference type="ARBA" id="ARBA00008883"/>
    </source>
</evidence>
<dbReference type="InterPro" id="IPR050445">
    <property type="entry name" value="Bact_polysacc_biosynth/exp"/>
</dbReference>
<dbReference type="GO" id="GO:0005524">
    <property type="term" value="F:ATP binding"/>
    <property type="evidence" value="ECO:0007669"/>
    <property type="project" value="UniProtKB-KW"/>
</dbReference>
<evidence type="ECO:0000313" key="21">
    <source>
        <dbReference type="Proteomes" id="UP000438914"/>
    </source>
</evidence>
<keyword evidence="11" id="KW-0067">ATP-binding</keyword>
<dbReference type="Pfam" id="PF02706">
    <property type="entry name" value="Wzz"/>
    <property type="match status" value="1"/>
</dbReference>
<evidence type="ECO:0000256" key="12">
    <source>
        <dbReference type="ARBA" id="ARBA00022989"/>
    </source>
</evidence>
<comment type="similarity">
    <text evidence="3">Belongs to the etk/wzc family.</text>
</comment>
<keyword evidence="7 20" id="KW-0808">Transferase</keyword>
<evidence type="ECO:0000256" key="17">
    <source>
        <dbReference type="SAM" id="Phobius"/>
    </source>
</evidence>
<sequence>MEQNLNTETELENQQQQMPQPEGAGNAINFATIFTAVVLNWKWFVLSIVICLGLAAVYLRYATPIYQVSAKLLIKDNDQNSPNSANKNAMLNSATLGLISNSNGFDNEMEILTSHSLALQVVKDMKIYVDYYFVGKVKDELLYRQQPINVDMDEAHLNKLNMPVQLKITREDNSYKISGTCYVPVDKLASKGPFKFERTVQSIPSTIYTRVGAIQLTQSPYAVMKDGESIKVFIYSPQMAANKYVEELSATQTSKTTTIAQLTLNDEDPQRALDYVQRLSVCYNQQANVDKNEIARRTEQFINGRLEKINAELGNTEGQLESYKRRNNVVELKTNATGAYTNATEYQQKLSEANTQVALISEMQIYMNNPKNHFQPLPSNVGLDDQASTALISNYNELLQKRSLLLQSASENSPSVIPLTSQISEMERAIRRALVQARKNLEIQRNALAVEYGKYQGQVGETPEQERMLTQIGRQQEVKSGLYLMLLQKREENSISLAATADKGKLIDGPSLGKKVSPKSSIILLVALMLALAIPSLILFLLEFFRYKIEGHEDVAKLTTLPIIADIAVSSETAKTKGEIVVHENKNNQMEEIFRSMRTNIQFMLEKDEKVIMFTSSTSGEGKTFVASNLAMSFALLGKRVLLVGLDIRKPRLANLFEIDDFVHGITNLLVKESPTWDDVEKQLLPSGVNKNLTLLMAGPTPPNPAELVTRKSLGITFDLLRQHFDYIIVDTAPVGLVTDTLQIAKVCDTTVYVCRADYTPKENFEMINGLAFSKKMPKMSIVVNGIDMSKKKNGYYYGYGKYGKYGRYARNLRSSAYGSYGSYGSYGHYGHYGSYGSYGNYGNYGSYGNYKDSHYSNEKDDSIKQ</sequence>
<proteinExistence type="inferred from homology"/>
<dbReference type="PANTHER" id="PTHR32309:SF13">
    <property type="entry name" value="FERRIC ENTEROBACTIN TRANSPORT PROTEIN FEPE"/>
    <property type="match status" value="1"/>
</dbReference>
<keyword evidence="6" id="KW-0997">Cell inner membrane</keyword>
<dbReference type="SUPFAM" id="SSF52540">
    <property type="entry name" value="P-loop containing nucleoside triphosphate hydrolases"/>
    <property type="match status" value="1"/>
</dbReference>
<dbReference type="InterPro" id="IPR003856">
    <property type="entry name" value="LPS_length_determ_N"/>
</dbReference>
<keyword evidence="12 17" id="KW-1133">Transmembrane helix</keyword>
<feature type="transmembrane region" description="Helical" evidence="17">
    <location>
        <begin position="522"/>
        <end position="542"/>
    </location>
</feature>
<name>A0A7K0KEA0_9BACT</name>
<dbReference type="NCBIfam" id="TIGR01007">
    <property type="entry name" value="eps_fam"/>
    <property type="match status" value="1"/>
</dbReference>
<evidence type="ECO:0000256" key="5">
    <source>
        <dbReference type="ARBA" id="ARBA00022475"/>
    </source>
</evidence>
<keyword evidence="10 20" id="KW-0418">Kinase</keyword>
<protein>
    <recommendedName>
        <fullName evidence="4">non-specific protein-tyrosine kinase</fullName>
        <ecNumber evidence="4">2.7.10.2</ecNumber>
    </recommendedName>
</protein>
<evidence type="ECO:0000256" key="1">
    <source>
        <dbReference type="ARBA" id="ARBA00004429"/>
    </source>
</evidence>
<dbReference type="InterPro" id="IPR005702">
    <property type="entry name" value="Wzc-like_C"/>
</dbReference>
<dbReference type="RefSeq" id="WP_154533771.1">
    <property type="nucleotide sequence ID" value="NZ_VUNG01000010.1"/>
</dbReference>
<evidence type="ECO:0000259" key="18">
    <source>
        <dbReference type="Pfam" id="PF02706"/>
    </source>
</evidence>
<dbReference type="GO" id="GO:0005886">
    <property type="term" value="C:plasma membrane"/>
    <property type="evidence" value="ECO:0007669"/>
    <property type="project" value="UniProtKB-SubCell"/>
</dbReference>
<evidence type="ECO:0000256" key="15">
    <source>
        <dbReference type="ARBA" id="ARBA00051245"/>
    </source>
</evidence>
<evidence type="ECO:0000256" key="9">
    <source>
        <dbReference type="ARBA" id="ARBA00022741"/>
    </source>
</evidence>
<dbReference type="Pfam" id="PF13614">
    <property type="entry name" value="AAA_31"/>
    <property type="match status" value="1"/>
</dbReference>
<comment type="caution">
    <text evidence="20">The sequence shown here is derived from an EMBL/GenBank/DDBJ whole genome shotgun (WGS) entry which is preliminary data.</text>
</comment>
<evidence type="ECO:0000256" key="4">
    <source>
        <dbReference type="ARBA" id="ARBA00011903"/>
    </source>
</evidence>
<dbReference type="CDD" id="cd05387">
    <property type="entry name" value="BY-kinase"/>
    <property type="match status" value="1"/>
</dbReference>
<evidence type="ECO:0000256" key="10">
    <source>
        <dbReference type="ARBA" id="ARBA00022777"/>
    </source>
</evidence>
<dbReference type="EC" id="2.7.10.2" evidence="4"/>
<feature type="domain" description="AAA" evidence="19">
    <location>
        <begin position="610"/>
        <end position="737"/>
    </location>
</feature>
<dbReference type="GO" id="GO:0004715">
    <property type="term" value="F:non-membrane spanning protein tyrosine kinase activity"/>
    <property type="evidence" value="ECO:0007669"/>
    <property type="project" value="UniProtKB-EC"/>
</dbReference>
<dbReference type="PANTHER" id="PTHR32309">
    <property type="entry name" value="TYROSINE-PROTEIN KINASE"/>
    <property type="match status" value="1"/>
</dbReference>
<reference evidence="20 21" key="1">
    <citation type="submission" date="2019-08" db="EMBL/GenBank/DDBJ databases">
        <title>In-depth cultivation of the pig gut microbiome towards novel bacterial diversity and tailored functional studies.</title>
        <authorList>
            <person name="Wylensek D."/>
            <person name="Hitch T.C.A."/>
            <person name="Clavel T."/>
        </authorList>
    </citation>
    <scope>NUCLEOTIDE SEQUENCE [LARGE SCALE GENOMIC DNA]</scope>
    <source>
        <strain evidence="20 21">LKV-178-WT-2A</strain>
    </source>
</reference>
<evidence type="ECO:0000256" key="8">
    <source>
        <dbReference type="ARBA" id="ARBA00022692"/>
    </source>
</evidence>
<comment type="catalytic activity">
    <reaction evidence="15">
        <text>L-tyrosyl-[protein] + ATP = O-phospho-L-tyrosyl-[protein] + ADP + H(+)</text>
        <dbReference type="Rhea" id="RHEA:10596"/>
        <dbReference type="Rhea" id="RHEA-COMP:10136"/>
        <dbReference type="Rhea" id="RHEA-COMP:20101"/>
        <dbReference type="ChEBI" id="CHEBI:15378"/>
        <dbReference type="ChEBI" id="CHEBI:30616"/>
        <dbReference type="ChEBI" id="CHEBI:46858"/>
        <dbReference type="ChEBI" id="CHEBI:61978"/>
        <dbReference type="ChEBI" id="CHEBI:456216"/>
        <dbReference type="EC" id="2.7.10.2"/>
    </reaction>
</comment>
<dbReference type="InterPro" id="IPR027417">
    <property type="entry name" value="P-loop_NTPase"/>
</dbReference>
<accession>A0A7K0KEA0</accession>
<evidence type="ECO:0000256" key="16">
    <source>
        <dbReference type="SAM" id="MobiDB-lite"/>
    </source>
</evidence>
<comment type="similarity">
    <text evidence="2">Belongs to the CpsD/CapB family.</text>
</comment>
<dbReference type="FunFam" id="3.40.50.300:FF:000527">
    <property type="entry name" value="Tyrosine-protein kinase etk"/>
    <property type="match status" value="1"/>
</dbReference>
<evidence type="ECO:0000256" key="13">
    <source>
        <dbReference type="ARBA" id="ARBA00023136"/>
    </source>
</evidence>
<keyword evidence="9" id="KW-0547">Nucleotide-binding</keyword>
<keyword evidence="14" id="KW-0829">Tyrosine-protein kinase</keyword>
<dbReference type="EMBL" id="VUNG01000010">
    <property type="protein sequence ID" value="MST84189.1"/>
    <property type="molecule type" value="Genomic_DNA"/>
</dbReference>
<evidence type="ECO:0000256" key="11">
    <source>
        <dbReference type="ARBA" id="ARBA00022840"/>
    </source>
</evidence>
<keyword evidence="21" id="KW-1185">Reference proteome</keyword>
<dbReference type="InterPro" id="IPR025669">
    <property type="entry name" value="AAA_dom"/>
</dbReference>
<keyword evidence="8 17" id="KW-0812">Transmembrane</keyword>
<feature type="region of interest" description="Disordered" evidence="16">
    <location>
        <begin position="1"/>
        <end position="22"/>
    </location>
</feature>
<gene>
    <name evidence="20" type="ORF">FYJ73_05830</name>
</gene>
<feature type="transmembrane region" description="Helical" evidence="17">
    <location>
        <begin position="43"/>
        <end position="61"/>
    </location>
</feature>
<evidence type="ECO:0000256" key="6">
    <source>
        <dbReference type="ARBA" id="ARBA00022519"/>
    </source>
</evidence>
<evidence type="ECO:0000256" key="2">
    <source>
        <dbReference type="ARBA" id="ARBA00007316"/>
    </source>
</evidence>
<evidence type="ECO:0000256" key="14">
    <source>
        <dbReference type="ARBA" id="ARBA00023137"/>
    </source>
</evidence>
<evidence type="ECO:0000259" key="19">
    <source>
        <dbReference type="Pfam" id="PF13614"/>
    </source>
</evidence>
<dbReference type="Proteomes" id="UP000438914">
    <property type="component" value="Unassembled WGS sequence"/>
</dbReference>
<feature type="domain" description="Polysaccharide chain length determinant N-terminal" evidence="18">
    <location>
        <begin position="27"/>
        <end position="124"/>
    </location>
</feature>
<dbReference type="AlphaFoldDB" id="A0A7K0KEA0"/>
<dbReference type="GO" id="GO:0042802">
    <property type="term" value="F:identical protein binding"/>
    <property type="evidence" value="ECO:0007669"/>
    <property type="project" value="UniProtKB-ARBA"/>
</dbReference>